<proteinExistence type="predicted"/>
<protein>
    <submittedName>
        <fullName evidence="1">Uncharacterized protein</fullName>
    </submittedName>
</protein>
<accession>A0A8S5RC93</accession>
<evidence type="ECO:0000313" key="1">
    <source>
        <dbReference type="EMBL" id="DAE28693.1"/>
    </source>
</evidence>
<name>A0A8S5RC93_9VIRU</name>
<organism evidence="1">
    <name type="scientific">virus sp. ctmTa7</name>
    <dbReference type="NCBI Taxonomy" id="2828255"/>
    <lineage>
        <taxon>Viruses</taxon>
    </lineage>
</organism>
<reference evidence="1" key="1">
    <citation type="journal article" date="2021" name="Proc. Natl. Acad. Sci. U.S.A.">
        <title>A Catalog of Tens of Thousands of Viruses from Human Metagenomes Reveals Hidden Associations with Chronic Diseases.</title>
        <authorList>
            <person name="Tisza M.J."/>
            <person name="Buck C.B."/>
        </authorList>
    </citation>
    <scope>NUCLEOTIDE SEQUENCE</scope>
    <source>
        <strain evidence="1">CtmTa7</strain>
    </source>
</reference>
<sequence length="111" mass="13023">MKEHTFSNVNNRVDRSAIIEKLEYILNAAKNAADTFMIYISNDNFECRNNVDANDFELDEKDFHLSYGSYELHINLNETDIKYLAAEENNYEGELFIFSLVKYNTEISMVF</sequence>
<dbReference type="EMBL" id="BK059091">
    <property type="protein sequence ID" value="DAE28693.1"/>
    <property type="molecule type" value="Genomic_DNA"/>
</dbReference>